<evidence type="ECO:0000313" key="2">
    <source>
        <dbReference type="Proteomes" id="UP001319921"/>
    </source>
</evidence>
<gene>
    <name evidence="1" type="ORF">SACC_19590</name>
</gene>
<dbReference type="GeneID" id="68866692"/>
<dbReference type="KEGG" id="scas:SACC_19590"/>
<name>A0AAQ4CT11_9CREN</name>
<sequence length="232" mass="26759">MLNLKVLKVKGPNKIYTDCEINIDSFAISVNCNKKGLIGGNNKINIINYTFNKDFMPKFDENKLILNNIIIYLKDINDINLITQEIKNETLQLLKSEILEPIRAIIKERINGIKTIEEYKNKVDLSLLLKSEDPTASISRNIKDLIFKIQEILNNYSNNLSEIHKDRILGVTYLLPKIIEYTYNNNTSNLKKSKELLAKLLGISLPELDKILYNVEYNVDAIIEILLDYVLK</sequence>
<evidence type="ECO:0000313" key="1">
    <source>
        <dbReference type="EMBL" id="BDB98942.1"/>
    </source>
</evidence>
<dbReference type="RefSeq" id="WP_229569302.1">
    <property type="nucleotide sequence ID" value="NZ_AP025226.1"/>
</dbReference>
<proteinExistence type="predicted"/>
<dbReference type="EMBL" id="AP025226">
    <property type="protein sequence ID" value="BDB98942.1"/>
    <property type="molecule type" value="Genomic_DNA"/>
</dbReference>
<dbReference type="Proteomes" id="UP001319921">
    <property type="component" value="Chromosome"/>
</dbReference>
<dbReference type="AlphaFoldDB" id="A0AAQ4CT11"/>
<protein>
    <submittedName>
        <fullName evidence="1">Uncharacterized protein</fullName>
    </submittedName>
</protein>
<accession>A0AAQ4CT11</accession>
<keyword evidence="2" id="KW-1185">Reference proteome</keyword>
<organism evidence="1 2">
    <name type="scientific">Saccharolobus caldissimus</name>
    <dbReference type="NCBI Taxonomy" id="1702097"/>
    <lineage>
        <taxon>Archaea</taxon>
        <taxon>Thermoproteota</taxon>
        <taxon>Thermoprotei</taxon>
        <taxon>Sulfolobales</taxon>
        <taxon>Sulfolobaceae</taxon>
        <taxon>Saccharolobus</taxon>
    </lineage>
</organism>
<reference evidence="1 2" key="1">
    <citation type="journal article" date="2022" name="Microbiol. Resour. Announc.">
        <title>Complete Genome Sequence of the Hyperthermophilic and Acidophilic Archaeon Saccharolobus caldissimus Strain HS-3T.</title>
        <authorList>
            <person name="Sakai H.D."/>
            <person name="Kurosawa N."/>
        </authorList>
    </citation>
    <scope>NUCLEOTIDE SEQUENCE [LARGE SCALE GENOMIC DNA]</scope>
    <source>
        <strain evidence="1 2">JCM32116</strain>
    </source>
</reference>